<comment type="subcellular location">
    <subcellularLocation>
        <location evidence="1">Membrane</location>
    </subcellularLocation>
</comment>
<dbReference type="GO" id="GO:0007165">
    <property type="term" value="P:signal transduction"/>
    <property type="evidence" value="ECO:0007669"/>
    <property type="project" value="UniProtKB-KW"/>
</dbReference>
<dbReference type="Gene3D" id="1.10.287.950">
    <property type="entry name" value="Methyl-accepting chemotaxis protein"/>
    <property type="match status" value="1"/>
</dbReference>
<dbReference type="Pfam" id="PF00015">
    <property type="entry name" value="MCPsignal"/>
    <property type="match status" value="1"/>
</dbReference>
<dbReference type="FunFam" id="1.10.287.950:FF:000001">
    <property type="entry name" value="Methyl-accepting chemotaxis sensory transducer"/>
    <property type="match status" value="1"/>
</dbReference>
<dbReference type="CDD" id="cd11386">
    <property type="entry name" value="MCP_signal"/>
    <property type="match status" value="1"/>
</dbReference>
<protein>
    <submittedName>
        <fullName evidence="9">Methyl-accepting chemotaxis protein</fullName>
    </submittedName>
</protein>
<dbReference type="CDD" id="cd06225">
    <property type="entry name" value="HAMP"/>
    <property type="match status" value="1"/>
</dbReference>
<name>A0A4R6UEL2_9BURK</name>
<evidence type="ECO:0000256" key="1">
    <source>
        <dbReference type="ARBA" id="ARBA00004370"/>
    </source>
</evidence>
<evidence type="ECO:0000259" key="8">
    <source>
        <dbReference type="PROSITE" id="PS50885"/>
    </source>
</evidence>
<evidence type="ECO:0000256" key="6">
    <source>
        <dbReference type="SAM" id="Phobius"/>
    </source>
</evidence>
<evidence type="ECO:0000313" key="10">
    <source>
        <dbReference type="Proteomes" id="UP000295510"/>
    </source>
</evidence>
<dbReference type="Pfam" id="PF00672">
    <property type="entry name" value="HAMP"/>
    <property type="match status" value="1"/>
</dbReference>
<proteinExistence type="inferred from homology"/>
<organism evidence="9 10">
    <name type="scientific">Tepidicella xavieri</name>
    <dbReference type="NCBI Taxonomy" id="360241"/>
    <lineage>
        <taxon>Bacteria</taxon>
        <taxon>Pseudomonadati</taxon>
        <taxon>Pseudomonadota</taxon>
        <taxon>Betaproteobacteria</taxon>
        <taxon>Burkholderiales</taxon>
        <taxon>Tepidicella</taxon>
    </lineage>
</organism>
<dbReference type="InterPro" id="IPR004089">
    <property type="entry name" value="MCPsignal_dom"/>
</dbReference>
<dbReference type="GO" id="GO:0004888">
    <property type="term" value="F:transmembrane signaling receptor activity"/>
    <property type="evidence" value="ECO:0007669"/>
    <property type="project" value="InterPro"/>
</dbReference>
<dbReference type="GO" id="GO:0005886">
    <property type="term" value="C:plasma membrane"/>
    <property type="evidence" value="ECO:0007669"/>
    <property type="project" value="TreeGrafter"/>
</dbReference>
<dbReference type="InterPro" id="IPR003660">
    <property type="entry name" value="HAMP_dom"/>
</dbReference>
<dbReference type="PROSITE" id="PS50111">
    <property type="entry name" value="CHEMOTAXIS_TRANSDUC_2"/>
    <property type="match status" value="1"/>
</dbReference>
<evidence type="ECO:0000256" key="3">
    <source>
        <dbReference type="ARBA" id="ARBA00029447"/>
    </source>
</evidence>
<feature type="transmembrane region" description="Helical" evidence="6">
    <location>
        <begin position="189"/>
        <end position="211"/>
    </location>
</feature>
<dbReference type="PANTHER" id="PTHR43531:SF14">
    <property type="entry name" value="METHYL-ACCEPTING CHEMOTAXIS PROTEIN I-RELATED"/>
    <property type="match status" value="1"/>
</dbReference>
<dbReference type="PANTHER" id="PTHR43531">
    <property type="entry name" value="PROTEIN ICFG"/>
    <property type="match status" value="1"/>
</dbReference>
<dbReference type="SMART" id="SM00304">
    <property type="entry name" value="HAMP"/>
    <property type="match status" value="1"/>
</dbReference>
<evidence type="ECO:0000256" key="5">
    <source>
        <dbReference type="SAM" id="Coils"/>
    </source>
</evidence>
<feature type="domain" description="HAMP" evidence="8">
    <location>
        <begin position="212"/>
        <end position="264"/>
    </location>
</feature>
<reference evidence="9 10" key="1">
    <citation type="submission" date="2019-03" db="EMBL/GenBank/DDBJ databases">
        <title>Genomic Encyclopedia of Type Strains, Phase IV (KMG-IV): sequencing the most valuable type-strain genomes for metagenomic binning, comparative biology and taxonomic classification.</title>
        <authorList>
            <person name="Goeker M."/>
        </authorList>
    </citation>
    <scope>NUCLEOTIDE SEQUENCE [LARGE SCALE GENOMIC DNA]</scope>
    <source>
        <strain evidence="9 10">DSM 19605</strain>
    </source>
</reference>
<dbReference type="OrthoDB" id="8982326at2"/>
<feature type="domain" description="Methyl-accepting transducer" evidence="7">
    <location>
        <begin position="269"/>
        <end position="498"/>
    </location>
</feature>
<comment type="caution">
    <text evidence="9">The sequence shown here is derived from an EMBL/GenBank/DDBJ whole genome shotgun (WGS) entry which is preliminary data.</text>
</comment>
<comment type="similarity">
    <text evidence="3">Belongs to the methyl-accepting chemotaxis (MCP) protein family.</text>
</comment>
<dbReference type="InterPro" id="IPR004090">
    <property type="entry name" value="Chemotax_Me-accpt_rcpt"/>
</dbReference>
<evidence type="ECO:0000256" key="4">
    <source>
        <dbReference type="PROSITE-ProRule" id="PRU00284"/>
    </source>
</evidence>
<dbReference type="SMART" id="SM00283">
    <property type="entry name" value="MA"/>
    <property type="match status" value="1"/>
</dbReference>
<keyword evidence="2" id="KW-0488">Methylation</keyword>
<evidence type="ECO:0000259" key="7">
    <source>
        <dbReference type="PROSITE" id="PS50111"/>
    </source>
</evidence>
<dbReference type="AlphaFoldDB" id="A0A4R6UEL2"/>
<accession>A0A4R6UEL2</accession>
<feature type="transmembrane region" description="Helical" evidence="6">
    <location>
        <begin position="12"/>
        <end position="32"/>
    </location>
</feature>
<keyword evidence="6" id="KW-1133">Transmembrane helix</keyword>
<gene>
    <name evidence="9" type="ORF">DFR43_10182</name>
</gene>
<sequence length="518" mass="54393">MNFKHLKLATKLWVGVALLLLGLAFVVTSVILRSVQSTRAAERAVSHQSDKLFAASQWAALAETELLRAQAHFNDRTPLIEALYRSTAAGANDRAAEAAARVQALAHTPAEREALAQIQAQRRAIDEAMAQARRAHETGDAATAQAVIEGAYASQVVAYLQSLRDFADLQRRTLDAIQADISAGRSANLAFGASMILSLMAFIVLGAYFLIRHIRQPLQRAVACAHAIAGGDLSQPLDTARGDEFGELIQALEAMRAQLAGVVGEVRQSAQQISLAAGEIAAGNHDLSARTEHTASSLQQTAASMEQLTSDVQASAHAAHAANQLSAQAGERAQLGGQAVQQVVDTMHTIRHSSEKIADIIGVIDGIAFQTNILALNAAVEAARAGEAGRGFAVVAGEVRALAQRSAQAASEIKRLIEASVSAVASGTQQVDQAGATIGQMIQDVVRLRDLIAEMTATSSQQATGVAEINAALGQLDHATQQNAALVEETAAAATTMSDQARQLETAVQRFRLLAVGG</sequence>
<evidence type="ECO:0000256" key="2">
    <source>
        <dbReference type="ARBA" id="ARBA00022481"/>
    </source>
</evidence>
<dbReference type="PROSITE" id="PS50885">
    <property type="entry name" value="HAMP"/>
    <property type="match status" value="1"/>
</dbReference>
<dbReference type="EMBL" id="SNYL01000001">
    <property type="protein sequence ID" value="TDQ45181.1"/>
    <property type="molecule type" value="Genomic_DNA"/>
</dbReference>
<dbReference type="GO" id="GO:0006935">
    <property type="term" value="P:chemotaxis"/>
    <property type="evidence" value="ECO:0007669"/>
    <property type="project" value="InterPro"/>
</dbReference>
<evidence type="ECO:0000313" key="9">
    <source>
        <dbReference type="EMBL" id="TDQ45181.1"/>
    </source>
</evidence>
<keyword evidence="4" id="KW-0807">Transducer</keyword>
<keyword evidence="5" id="KW-0175">Coiled coil</keyword>
<keyword evidence="6" id="KW-0472">Membrane</keyword>
<dbReference type="PRINTS" id="PR00260">
    <property type="entry name" value="CHEMTRNSDUCR"/>
</dbReference>
<keyword evidence="6" id="KW-0812">Transmembrane</keyword>
<dbReference type="RefSeq" id="WP_133595389.1">
    <property type="nucleotide sequence ID" value="NZ_SNYL01000001.1"/>
</dbReference>
<keyword evidence="10" id="KW-1185">Reference proteome</keyword>
<dbReference type="Proteomes" id="UP000295510">
    <property type="component" value="Unassembled WGS sequence"/>
</dbReference>
<dbReference type="InterPro" id="IPR051310">
    <property type="entry name" value="MCP_chemotaxis"/>
</dbReference>
<feature type="coiled-coil region" evidence="5">
    <location>
        <begin position="111"/>
        <end position="138"/>
    </location>
</feature>
<dbReference type="SUPFAM" id="SSF58104">
    <property type="entry name" value="Methyl-accepting chemotaxis protein (MCP) signaling domain"/>
    <property type="match status" value="1"/>
</dbReference>